<comment type="catalytic activity">
    <reaction evidence="11">
        <text>5-methyltetrahydropteroyltri-L-glutamate + L-homocysteine = tetrahydropteroyltri-L-glutamate + L-methionine</text>
        <dbReference type="Rhea" id="RHEA:21196"/>
        <dbReference type="ChEBI" id="CHEBI:57844"/>
        <dbReference type="ChEBI" id="CHEBI:58140"/>
        <dbReference type="ChEBI" id="CHEBI:58199"/>
        <dbReference type="ChEBI" id="CHEBI:58207"/>
        <dbReference type="EC" id="2.1.1.14"/>
    </reaction>
</comment>
<feature type="binding site" evidence="11">
    <location>
        <position position="729"/>
    </location>
    <ligand>
        <name>Zn(2+)</name>
        <dbReference type="ChEBI" id="CHEBI:29105"/>
        <note>catalytic</note>
    </ligand>
</feature>
<evidence type="ECO:0000256" key="14">
    <source>
        <dbReference type="PIRSR" id="PIRSR000382-3"/>
    </source>
</evidence>
<proteinExistence type="inferred from homology"/>
<sequence>MVTTHHLGLPRIGTKRELKFALEAYWRGELDQRELEQTAFKIRRDNLLLQSRLDMLTVGDFSLYDQVLDSSFLFGNIPPRFRQEAGITTLDDYFQVARGASNQDTPPVAAAEMTKWFDTNYHYIVPEFQHTTEFRLAIDTLLTRITETGTDPRRIKPVIIGPVTYLWLGKSKDGSDKLDLLQRLLPIYADLLTQLAAAGVEWVQIDEPILVTELSATWQHALRNSYYQLQNSPVKLLLTTYFGQLRENLQLACELPVAGLHIDASRQQEEVSRIIDWLPMHKILSLGIIDGRNIWKSDLNAILAWLEPIHSRLRQRLWIAPSCSLLHVPLDLEREQKLDPEIKSWCSFGKQKLIELELIATALNRGRDSVSAELENNANALLTRKRSQRVIVPSVHQRMAEITPSMAQRRSPYEVRSQVQAQRLNLPPLPTTTIGSFPQTGSIRQCRRDYRNGKLTWNSYKKAMKQEIAYCIRQQEEIGLDVLVHGEAERNDMVEYFGEQLDGFAITEHAWVQSYGSRCVKPPIIYGDIERHHCMTGEWTDYAQSLTTKPLKGMLTGPVTMLNWSFVRDDQPRATTCLQLALALRDEVLDLEQAGIAIIQIDEAALREGLPLRRSEWQGYLKWATHAFGVCANGVQDSTQIHTHMCYSEFNDIIGAIAAMDADVITIETSRSDMELLEVFEAFDYPNAIGPGVYDIHTPNIPSLDEMMTLMRQAMQRIPADRLWINPDCGLKTRRWQEVVPALEAMQRAAGLLRESSA</sequence>
<feature type="binding site" evidence="13">
    <location>
        <position position="644"/>
    </location>
    <ligand>
        <name>Zn(2+)</name>
        <dbReference type="ChEBI" id="CHEBI:29105"/>
        <label>1</label>
        <note>catalytic</note>
    </ligand>
</feature>
<feature type="binding site" evidence="11 12">
    <location>
        <begin position="434"/>
        <end position="436"/>
    </location>
    <ligand>
        <name>L-homocysteine</name>
        <dbReference type="ChEBI" id="CHEBI:58199"/>
    </ligand>
</feature>
<dbReference type="GO" id="GO:0003871">
    <property type="term" value="F:5-methyltetrahydropteroyltriglutamate-homocysteine S-methyltransferase activity"/>
    <property type="evidence" value="ECO:0007669"/>
    <property type="project" value="UniProtKB-UniRule"/>
</dbReference>
<feature type="binding site" evidence="13">
    <location>
        <position position="729"/>
    </location>
    <ligand>
        <name>Zn(2+)</name>
        <dbReference type="ChEBI" id="CHEBI:29105"/>
        <label>1</label>
        <note>catalytic</note>
    </ligand>
</feature>
<gene>
    <name evidence="11 17" type="primary">metE</name>
    <name evidence="17" type="ORF">CODIS_07440</name>
</gene>
<dbReference type="OrthoDB" id="244285at2"/>
<dbReference type="PIRSF" id="PIRSF000382">
    <property type="entry name" value="MeTrfase_B12_ind"/>
    <property type="match status" value="1"/>
</dbReference>
<keyword evidence="6 11" id="KW-0808">Transferase</keyword>
<feature type="binding site" evidence="12">
    <location>
        <position position="19"/>
    </location>
    <ligand>
        <name>5-methyltetrahydropteroyltri-L-glutamate</name>
        <dbReference type="ChEBI" id="CHEBI:58207"/>
    </ligand>
</feature>
<feature type="binding site" evidence="11 12">
    <location>
        <begin position="434"/>
        <end position="436"/>
    </location>
    <ligand>
        <name>L-methionine</name>
        <dbReference type="ChEBI" id="CHEBI:57844"/>
    </ligand>
</feature>
<organism evidence="17 18">
    <name type="scientific">Candidatus Thiodiazotropha endolucinida</name>
    <dbReference type="NCBI Taxonomy" id="1655433"/>
    <lineage>
        <taxon>Bacteria</taxon>
        <taxon>Pseudomonadati</taxon>
        <taxon>Pseudomonadota</taxon>
        <taxon>Gammaproteobacteria</taxon>
        <taxon>Chromatiales</taxon>
        <taxon>Sedimenticolaceae</taxon>
        <taxon>Candidatus Thiodiazotropha</taxon>
    </lineage>
</organism>
<evidence type="ECO:0000256" key="9">
    <source>
        <dbReference type="ARBA" id="ARBA00022833"/>
    </source>
</evidence>
<dbReference type="InterPro" id="IPR002629">
    <property type="entry name" value="Met_Synth_C/arc"/>
</dbReference>
<dbReference type="CDD" id="cd03311">
    <property type="entry name" value="CIMS_C_terminal_like"/>
    <property type="match status" value="1"/>
</dbReference>
<keyword evidence="8 11" id="KW-0677">Repeat</keyword>
<dbReference type="RefSeq" id="WP_069121353.1">
    <property type="nucleotide sequence ID" value="NZ_MARB01000003.1"/>
</dbReference>
<feature type="binding site" evidence="11">
    <location>
        <position position="115"/>
    </location>
    <ligand>
        <name>5-methyltetrahydropteroyltri-L-glutamate</name>
        <dbReference type="ChEBI" id="CHEBI:58207"/>
    </ligand>
</feature>
<dbReference type="FunFam" id="3.20.20.210:FF:000002">
    <property type="entry name" value="5-methyltetrahydropteroyltriglutamate--homocysteine methyltransferase"/>
    <property type="match status" value="1"/>
</dbReference>
<dbReference type="AlphaFoldDB" id="A0A7Z0VPW5"/>
<dbReference type="Gene3D" id="3.20.20.210">
    <property type="match status" value="2"/>
</dbReference>
<dbReference type="Pfam" id="PF01717">
    <property type="entry name" value="Meth_synt_2"/>
    <property type="match status" value="1"/>
</dbReference>
<evidence type="ECO:0000313" key="18">
    <source>
        <dbReference type="Proteomes" id="UP000094769"/>
    </source>
</evidence>
<evidence type="ECO:0000256" key="10">
    <source>
        <dbReference type="ARBA" id="ARBA00023167"/>
    </source>
</evidence>
<feature type="binding site" evidence="11 12">
    <location>
        <position position="602"/>
    </location>
    <ligand>
        <name>L-methionine</name>
        <dbReference type="ChEBI" id="CHEBI:57844"/>
    </ligand>
</feature>
<keyword evidence="7 11" id="KW-0479">Metal-binding</keyword>
<keyword evidence="9 11" id="KW-0862">Zinc</keyword>
<feature type="domain" description="Cobalamin-independent methionine synthase MetE N-terminal" evidence="16">
    <location>
        <begin position="4"/>
        <end position="312"/>
    </location>
</feature>
<dbReference type="Pfam" id="PF08267">
    <property type="entry name" value="Meth_synt_1"/>
    <property type="match status" value="1"/>
</dbReference>
<evidence type="ECO:0000256" key="5">
    <source>
        <dbReference type="ARBA" id="ARBA00022605"/>
    </source>
</evidence>
<dbReference type="UniPathway" id="UPA00051">
    <property type="reaction ID" value="UER00082"/>
</dbReference>
<dbReference type="EC" id="2.1.1.14" evidence="11"/>
<dbReference type="SUPFAM" id="SSF51726">
    <property type="entry name" value="UROD/MetE-like"/>
    <property type="match status" value="2"/>
</dbReference>
<feature type="binding site" evidence="11">
    <location>
        <position position="668"/>
    </location>
    <ligand>
        <name>Zn(2+)</name>
        <dbReference type="ChEBI" id="CHEBI:29105"/>
        <note>catalytic</note>
    </ligand>
</feature>
<feature type="binding site" evidence="11 12">
    <location>
        <position position="564"/>
    </location>
    <ligand>
        <name>5-methyltetrahydropteroyltri-L-glutamate</name>
        <dbReference type="ChEBI" id="CHEBI:58207"/>
    </ligand>
</feature>
<feature type="domain" description="Cobalamin-independent methionine synthase MetE C-terminal/archaeal" evidence="15">
    <location>
        <begin position="429"/>
        <end position="751"/>
    </location>
</feature>
<evidence type="ECO:0000256" key="1">
    <source>
        <dbReference type="ARBA" id="ARBA00002777"/>
    </source>
</evidence>
<evidence type="ECO:0000259" key="15">
    <source>
        <dbReference type="Pfam" id="PF01717"/>
    </source>
</evidence>
<dbReference type="CDD" id="cd03312">
    <property type="entry name" value="CIMS_N_terminal_like"/>
    <property type="match status" value="1"/>
</dbReference>
<keyword evidence="10 11" id="KW-0486">Methionine biosynthesis</keyword>
<feature type="binding site" evidence="11">
    <location>
        <position position="644"/>
    </location>
    <ligand>
        <name>Zn(2+)</name>
        <dbReference type="ChEBI" id="CHEBI:29105"/>
        <note>catalytic</note>
    </ligand>
</feature>
<accession>A0A7Z0VPW5</accession>
<evidence type="ECO:0000256" key="6">
    <source>
        <dbReference type="ARBA" id="ARBA00022679"/>
    </source>
</evidence>
<evidence type="ECO:0000313" key="17">
    <source>
        <dbReference type="EMBL" id="ODJ89131.1"/>
    </source>
</evidence>
<evidence type="ECO:0000256" key="4">
    <source>
        <dbReference type="ARBA" id="ARBA00022603"/>
    </source>
</evidence>
<feature type="binding site" evidence="13">
    <location>
        <position position="646"/>
    </location>
    <ligand>
        <name>Zn(2+)</name>
        <dbReference type="ChEBI" id="CHEBI:29105"/>
        <label>1</label>
        <note>catalytic</note>
    </ligand>
</feature>
<protein>
    <recommendedName>
        <fullName evidence="11">5-methyltetrahydropteroyltriglutamate--homocysteine methyltransferase</fullName>
        <ecNumber evidence="11">2.1.1.14</ecNumber>
    </recommendedName>
    <alternativeName>
        <fullName evidence="11">Cobalamin-independent methionine synthase</fullName>
    </alternativeName>
    <alternativeName>
        <fullName evidence="11">Methionine synthase, vitamin-B12 independent isozyme</fullName>
    </alternativeName>
</protein>
<keyword evidence="5 11" id="KW-0028">Amino-acid biosynthesis</keyword>
<dbReference type="GO" id="GO:0008270">
    <property type="term" value="F:zinc ion binding"/>
    <property type="evidence" value="ECO:0007669"/>
    <property type="project" value="InterPro"/>
</dbReference>
<keyword evidence="18" id="KW-1185">Reference proteome</keyword>
<evidence type="ECO:0000256" key="8">
    <source>
        <dbReference type="ARBA" id="ARBA00022737"/>
    </source>
</evidence>
<feature type="active site" description="Proton donor" evidence="11 14">
    <location>
        <position position="697"/>
    </location>
</feature>
<dbReference type="NCBIfam" id="NF003556">
    <property type="entry name" value="PRK05222.1"/>
    <property type="match status" value="1"/>
</dbReference>
<feature type="binding site" evidence="11 12">
    <location>
        <position position="602"/>
    </location>
    <ligand>
        <name>L-homocysteine</name>
        <dbReference type="ChEBI" id="CHEBI:58199"/>
    </ligand>
</feature>
<comment type="cofactor">
    <cofactor evidence="13">
        <name>Zn(2+)</name>
        <dbReference type="ChEBI" id="CHEBI:29105"/>
    </cofactor>
    <text evidence="13">Binds 2 Zn(2+) ions per subunit.</text>
</comment>
<dbReference type="EMBL" id="MARB01000003">
    <property type="protein sequence ID" value="ODJ89131.1"/>
    <property type="molecule type" value="Genomic_DNA"/>
</dbReference>
<feature type="binding site" evidence="11 12">
    <location>
        <position position="487"/>
    </location>
    <ligand>
        <name>L-methionine</name>
        <dbReference type="ChEBI" id="CHEBI:57844"/>
    </ligand>
</feature>
<feature type="binding site" evidence="11">
    <location>
        <position position="646"/>
    </location>
    <ligand>
        <name>Zn(2+)</name>
        <dbReference type="ChEBI" id="CHEBI:29105"/>
        <note>catalytic</note>
    </ligand>
</feature>
<evidence type="ECO:0000256" key="2">
    <source>
        <dbReference type="ARBA" id="ARBA00004681"/>
    </source>
</evidence>
<evidence type="ECO:0000259" key="16">
    <source>
        <dbReference type="Pfam" id="PF08267"/>
    </source>
</evidence>
<reference evidence="17 18" key="1">
    <citation type="submission" date="2016-06" db="EMBL/GenBank/DDBJ databases">
        <title>Genome sequence of endosymbiont of Candidatus Endolucinida thiodiazotropha.</title>
        <authorList>
            <person name="Poehlein A."/>
            <person name="Koenig S."/>
            <person name="Heiden S.E."/>
            <person name="Thuermer A."/>
            <person name="Voget S."/>
            <person name="Daniel R."/>
            <person name="Markert S."/>
            <person name="Gros O."/>
            <person name="Schweder T."/>
        </authorList>
    </citation>
    <scope>NUCLEOTIDE SEQUENCE [LARGE SCALE GENOMIC DNA]</scope>
    <source>
        <strain evidence="17 18">COS</strain>
    </source>
</reference>
<dbReference type="GO" id="GO:0009086">
    <property type="term" value="P:methionine biosynthetic process"/>
    <property type="evidence" value="ECO:0007669"/>
    <property type="project" value="UniProtKB-UniRule"/>
</dbReference>
<feature type="binding site" evidence="11">
    <location>
        <begin position="16"/>
        <end position="19"/>
    </location>
    <ligand>
        <name>5-methyltetrahydropteroyltri-L-glutamate</name>
        <dbReference type="ChEBI" id="CHEBI:58207"/>
    </ligand>
</feature>
<evidence type="ECO:0000256" key="3">
    <source>
        <dbReference type="ARBA" id="ARBA00009553"/>
    </source>
</evidence>
<keyword evidence="4 11" id="KW-0489">Methyltransferase</keyword>
<dbReference type="InterPro" id="IPR006276">
    <property type="entry name" value="Cobalamin-indep_Met_synthase"/>
</dbReference>
<evidence type="ECO:0000256" key="11">
    <source>
        <dbReference type="HAMAP-Rule" id="MF_00172"/>
    </source>
</evidence>
<comment type="cofactor">
    <cofactor evidence="11">
        <name>Zn(2+)</name>
        <dbReference type="ChEBI" id="CHEBI:29105"/>
    </cofactor>
    <text evidence="11">Binds 1 zinc ion per subunit.</text>
</comment>
<feature type="binding site" evidence="11 12">
    <location>
        <begin position="518"/>
        <end position="519"/>
    </location>
    <ligand>
        <name>5-methyltetrahydropteroyltri-L-glutamate</name>
        <dbReference type="ChEBI" id="CHEBI:58207"/>
    </ligand>
</feature>
<feature type="binding site" evidence="11">
    <location>
        <position position="487"/>
    </location>
    <ligand>
        <name>L-homocysteine</name>
        <dbReference type="ChEBI" id="CHEBI:58199"/>
    </ligand>
</feature>
<dbReference type="InterPro" id="IPR038071">
    <property type="entry name" value="UROD/MetE-like_sf"/>
</dbReference>
<dbReference type="InterPro" id="IPR013215">
    <property type="entry name" value="Cbl-indep_Met_Synth_N"/>
</dbReference>
<evidence type="ECO:0000256" key="12">
    <source>
        <dbReference type="PIRSR" id="PIRSR000382-1"/>
    </source>
</evidence>
<evidence type="ECO:0000256" key="7">
    <source>
        <dbReference type="ARBA" id="ARBA00022723"/>
    </source>
</evidence>
<comment type="similarity">
    <text evidence="3 11">Belongs to the vitamin-B12 independent methionine synthase family.</text>
</comment>
<evidence type="ECO:0000256" key="13">
    <source>
        <dbReference type="PIRSR" id="PIRSR000382-2"/>
    </source>
</evidence>
<name>A0A7Z0VPW5_9GAMM</name>
<feature type="binding site" evidence="11">
    <location>
        <position position="608"/>
    </location>
    <ligand>
        <name>5-methyltetrahydropteroyltri-L-glutamate</name>
        <dbReference type="ChEBI" id="CHEBI:58207"/>
    </ligand>
</feature>
<dbReference type="Proteomes" id="UP000094769">
    <property type="component" value="Unassembled WGS sequence"/>
</dbReference>
<comment type="caution">
    <text evidence="17">The sequence shown here is derived from an EMBL/GenBank/DDBJ whole genome shotgun (WGS) entry which is preliminary data.</text>
</comment>
<feature type="binding site" evidence="13">
    <location>
        <position position="668"/>
    </location>
    <ligand>
        <name>Zn(2+)</name>
        <dbReference type="ChEBI" id="CHEBI:29105"/>
        <label>1</label>
        <note>catalytic</note>
    </ligand>
</feature>
<dbReference type="HAMAP" id="MF_00172">
    <property type="entry name" value="Meth_synth"/>
    <property type="match status" value="1"/>
</dbReference>
<dbReference type="NCBIfam" id="TIGR01371">
    <property type="entry name" value="met_syn_B12ind"/>
    <property type="match status" value="1"/>
</dbReference>
<feature type="binding site" evidence="12">
    <location>
        <position position="120"/>
    </location>
    <ligand>
        <name>5-methyltetrahydropteroyltri-L-glutamate</name>
        <dbReference type="ChEBI" id="CHEBI:58207"/>
    </ligand>
</feature>
<dbReference type="PANTHER" id="PTHR30519">
    <property type="entry name" value="5-METHYLTETRAHYDROPTEROYLTRIGLUTAMATE--HOMOCYSTEINE METHYLTRANSFERASE"/>
    <property type="match status" value="1"/>
</dbReference>
<dbReference type="GO" id="GO:0032259">
    <property type="term" value="P:methylation"/>
    <property type="evidence" value="ECO:0007669"/>
    <property type="project" value="UniProtKB-KW"/>
</dbReference>
<comment type="pathway">
    <text evidence="2 11">Amino-acid biosynthesis; L-methionine biosynthesis via de novo pathway; L-methionine from L-homocysteine (MetE route): step 1/1.</text>
</comment>
<comment type="function">
    <text evidence="1 11">Catalyzes the transfer of a methyl group from 5-methyltetrahydrofolate to homocysteine resulting in methionine formation.</text>
</comment>